<sequence>MTAILVADDDEDIRELVLFKLEAAGFDVTAVDNGLSALEAARNRPPDLALLDVMMPGLSGIDVCRALRAEEATAQLPVILLTARAQEGDVQIGFGAGADDYVVKPFSPKELVSRVEAVLSRAKA</sequence>
<evidence type="ECO:0000256" key="1">
    <source>
        <dbReference type="ARBA" id="ARBA00022553"/>
    </source>
</evidence>
<protein>
    <recommendedName>
        <fullName evidence="7">Response regulatory domain-containing protein</fullName>
    </recommendedName>
</protein>
<evidence type="ECO:0000256" key="6">
    <source>
        <dbReference type="PROSITE-ProRule" id="PRU00169"/>
    </source>
</evidence>
<keyword evidence="2" id="KW-0902">Two-component regulatory system</keyword>
<dbReference type="GO" id="GO:0000156">
    <property type="term" value="F:phosphorelay response regulator activity"/>
    <property type="evidence" value="ECO:0007669"/>
    <property type="project" value="TreeGrafter"/>
</dbReference>
<keyword evidence="5" id="KW-0804">Transcription</keyword>
<evidence type="ECO:0000313" key="9">
    <source>
        <dbReference type="Proteomes" id="UP000612585"/>
    </source>
</evidence>
<organism evidence="8 9">
    <name type="scientific">Virgisporangium aurantiacum</name>
    <dbReference type="NCBI Taxonomy" id="175570"/>
    <lineage>
        <taxon>Bacteria</taxon>
        <taxon>Bacillati</taxon>
        <taxon>Actinomycetota</taxon>
        <taxon>Actinomycetes</taxon>
        <taxon>Micromonosporales</taxon>
        <taxon>Micromonosporaceae</taxon>
        <taxon>Virgisporangium</taxon>
    </lineage>
</organism>
<dbReference type="PANTHER" id="PTHR48111">
    <property type="entry name" value="REGULATOR OF RPOS"/>
    <property type="match status" value="1"/>
</dbReference>
<feature type="domain" description="Response regulatory" evidence="7">
    <location>
        <begin position="3"/>
        <end position="119"/>
    </location>
</feature>
<dbReference type="RefSeq" id="WP_203985445.1">
    <property type="nucleotide sequence ID" value="NZ_BOPG01000001.1"/>
</dbReference>
<evidence type="ECO:0000259" key="7">
    <source>
        <dbReference type="PROSITE" id="PS50110"/>
    </source>
</evidence>
<evidence type="ECO:0000256" key="2">
    <source>
        <dbReference type="ARBA" id="ARBA00023012"/>
    </source>
</evidence>
<dbReference type="PROSITE" id="PS50110">
    <property type="entry name" value="RESPONSE_REGULATORY"/>
    <property type="match status" value="1"/>
</dbReference>
<accession>A0A8J3YVR9</accession>
<evidence type="ECO:0000256" key="4">
    <source>
        <dbReference type="ARBA" id="ARBA00023125"/>
    </source>
</evidence>
<keyword evidence="4" id="KW-0238">DNA-binding</keyword>
<reference evidence="8" key="1">
    <citation type="submission" date="2021-01" db="EMBL/GenBank/DDBJ databases">
        <title>Whole genome shotgun sequence of Virgisporangium aurantiacum NBRC 16421.</title>
        <authorList>
            <person name="Komaki H."/>
            <person name="Tamura T."/>
        </authorList>
    </citation>
    <scope>NUCLEOTIDE SEQUENCE</scope>
    <source>
        <strain evidence="8">NBRC 16421</strain>
    </source>
</reference>
<keyword evidence="3" id="KW-0805">Transcription regulation</keyword>
<dbReference type="PANTHER" id="PTHR48111:SF21">
    <property type="entry name" value="DNA-BINDING DUAL MASTER TRANSCRIPTIONAL REGULATOR RPAA"/>
    <property type="match status" value="1"/>
</dbReference>
<evidence type="ECO:0000313" key="8">
    <source>
        <dbReference type="EMBL" id="GIJ52486.1"/>
    </source>
</evidence>
<keyword evidence="9" id="KW-1185">Reference proteome</keyword>
<comment type="caution">
    <text evidence="8">The sequence shown here is derived from an EMBL/GenBank/DDBJ whole genome shotgun (WGS) entry which is preliminary data.</text>
</comment>
<dbReference type="InterPro" id="IPR001789">
    <property type="entry name" value="Sig_transdc_resp-reg_receiver"/>
</dbReference>
<dbReference type="SUPFAM" id="SSF52172">
    <property type="entry name" value="CheY-like"/>
    <property type="match status" value="1"/>
</dbReference>
<name>A0A8J3YVR9_9ACTN</name>
<dbReference type="FunFam" id="3.40.50.2300:FF:000001">
    <property type="entry name" value="DNA-binding response regulator PhoB"/>
    <property type="match status" value="1"/>
</dbReference>
<evidence type="ECO:0000256" key="3">
    <source>
        <dbReference type="ARBA" id="ARBA00023015"/>
    </source>
</evidence>
<dbReference type="GO" id="GO:0000976">
    <property type="term" value="F:transcription cis-regulatory region binding"/>
    <property type="evidence" value="ECO:0007669"/>
    <property type="project" value="TreeGrafter"/>
</dbReference>
<dbReference type="Proteomes" id="UP000612585">
    <property type="component" value="Unassembled WGS sequence"/>
</dbReference>
<dbReference type="Pfam" id="PF00072">
    <property type="entry name" value="Response_reg"/>
    <property type="match status" value="1"/>
</dbReference>
<dbReference type="Gene3D" id="3.40.50.2300">
    <property type="match status" value="1"/>
</dbReference>
<dbReference type="InterPro" id="IPR011006">
    <property type="entry name" value="CheY-like_superfamily"/>
</dbReference>
<proteinExistence type="predicted"/>
<dbReference type="InterPro" id="IPR039420">
    <property type="entry name" value="WalR-like"/>
</dbReference>
<dbReference type="EMBL" id="BOPG01000001">
    <property type="protein sequence ID" value="GIJ52486.1"/>
    <property type="molecule type" value="Genomic_DNA"/>
</dbReference>
<dbReference type="AlphaFoldDB" id="A0A8J3YVR9"/>
<dbReference type="SMART" id="SM00448">
    <property type="entry name" value="REC"/>
    <property type="match status" value="1"/>
</dbReference>
<keyword evidence="1 6" id="KW-0597">Phosphoprotein</keyword>
<feature type="modified residue" description="4-aspartylphosphate" evidence="6">
    <location>
        <position position="52"/>
    </location>
</feature>
<dbReference type="GO" id="GO:0005829">
    <property type="term" value="C:cytosol"/>
    <property type="evidence" value="ECO:0007669"/>
    <property type="project" value="TreeGrafter"/>
</dbReference>
<dbReference type="GO" id="GO:0006355">
    <property type="term" value="P:regulation of DNA-templated transcription"/>
    <property type="evidence" value="ECO:0007669"/>
    <property type="project" value="TreeGrafter"/>
</dbReference>
<dbReference type="GO" id="GO:0032993">
    <property type="term" value="C:protein-DNA complex"/>
    <property type="evidence" value="ECO:0007669"/>
    <property type="project" value="TreeGrafter"/>
</dbReference>
<evidence type="ECO:0000256" key="5">
    <source>
        <dbReference type="ARBA" id="ARBA00023163"/>
    </source>
</evidence>
<gene>
    <name evidence="8" type="ORF">Vau01_000020</name>
</gene>